<keyword evidence="1" id="KW-1133">Transmembrane helix</keyword>
<feature type="transmembrane region" description="Helical" evidence="1">
    <location>
        <begin position="36"/>
        <end position="56"/>
    </location>
</feature>
<reference evidence="2" key="1">
    <citation type="submission" date="2021-03" db="EMBL/GenBank/DDBJ databases">
        <title>Fibrella sp. HMF5335 genome sequencing and assembly.</title>
        <authorList>
            <person name="Kang H."/>
            <person name="Kim H."/>
            <person name="Bae S."/>
            <person name="Joh K."/>
        </authorList>
    </citation>
    <scope>NUCLEOTIDE SEQUENCE</scope>
    <source>
        <strain evidence="2">HMF5335</strain>
    </source>
</reference>
<dbReference type="PANTHER" id="PTHR39419:SF1">
    <property type="entry name" value="SLL0814 PROTEIN"/>
    <property type="match status" value="1"/>
</dbReference>
<evidence type="ECO:0000313" key="3">
    <source>
        <dbReference type="Proteomes" id="UP000664034"/>
    </source>
</evidence>
<dbReference type="Proteomes" id="UP000664034">
    <property type="component" value="Unassembled WGS sequence"/>
</dbReference>
<dbReference type="Pfam" id="PF04240">
    <property type="entry name" value="Caroten_synth"/>
    <property type="match status" value="1"/>
</dbReference>
<sequence length="217" mass="24081">MTTESIYRYAVPIRVVLVLAYVAGLIGLQLPAVAGYFKALTALNLLATLAVLLYFHTDWQPSFYFYVALAVLTGFFVEVLGVHTGAVFGGPYAYGTGLGPKIWGVPPVIGVNWLLLTYCFGSLADRLSLPVYMKAILAATGMVLLDFLIEPVAIRLDFWTWFGGPIPLQNYLGWWLVALVLLSVWYGLPFRKENRVAGLIISLQAFFFAGHNLLYYL</sequence>
<dbReference type="EMBL" id="JAFMYV010000005">
    <property type="protein sequence ID" value="MBO0937358.1"/>
    <property type="molecule type" value="Genomic_DNA"/>
</dbReference>
<accession>A0A939K543</accession>
<feature type="transmembrane region" description="Helical" evidence="1">
    <location>
        <begin position="172"/>
        <end position="189"/>
    </location>
</feature>
<feature type="transmembrane region" description="Helical" evidence="1">
    <location>
        <begin position="102"/>
        <end position="124"/>
    </location>
</feature>
<name>A0A939K543_9BACT</name>
<proteinExistence type="predicted"/>
<keyword evidence="1" id="KW-0472">Membrane</keyword>
<protein>
    <submittedName>
        <fullName evidence="2">Carotenoid biosynthesis protein</fullName>
    </submittedName>
</protein>
<feature type="transmembrane region" description="Helical" evidence="1">
    <location>
        <begin position="131"/>
        <end position="152"/>
    </location>
</feature>
<keyword evidence="3" id="KW-1185">Reference proteome</keyword>
<dbReference type="RefSeq" id="WP_207364898.1">
    <property type="nucleotide sequence ID" value="NZ_JAFMYV010000005.1"/>
</dbReference>
<keyword evidence="1" id="KW-0812">Transmembrane</keyword>
<dbReference type="InterPro" id="IPR007354">
    <property type="entry name" value="CruF-like"/>
</dbReference>
<evidence type="ECO:0000256" key="1">
    <source>
        <dbReference type="SAM" id="Phobius"/>
    </source>
</evidence>
<organism evidence="2 3">
    <name type="scientific">Fibrella rubiginis</name>
    <dbReference type="NCBI Taxonomy" id="2817060"/>
    <lineage>
        <taxon>Bacteria</taxon>
        <taxon>Pseudomonadati</taxon>
        <taxon>Bacteroidota</taxon>
        <taxon>Cytophagia</taxon>
        <taxon>Cytophagales</taxon>
        <taxon>Spirosomataceae</taxon>
        <taxon>Fibrella</taxon>
    </lineage>
</organism>
<gene>
    <name evidence="2" type="ORF">J2I47_12450</name>
</gene>
<evidence type="ECO:0000313" key="2">
    <source>
        <dbReference type="EMBL" id="MBO0937358.1"/>
    </source>
</evidence>
<dbReference type="AlphaFoldDB" id="A0A939K543"/>
<feature type="transmembrane region" description="Helical" evidence="1">
    <location>
        <begin position="12"/>
        <end position="30"/>
    </location>
</feature>
<feature type="transmembrane region" description="Helical" evidence="1">
    <location>
        <begin position="196"/>
        <end position="216"/>
    </location>
</feature>
<feature type="transmembrane region" description="Helical" evidence="1">
    <location>
        <begin position="63"/>
        <end position="82"/>
    </location>
</feature>
<comment type="caution">
    <text evidence="2">The sequence shown here is derived from an EMBL/GenBank/DDBJ whole genome shotgun (WGS) entry which is preliminary data.</text>
</comment>
<dbReference type="PANTHER" id="PTHR39419">
    <property type="entry name" value="SLL0814 PROTEIN"/>
    <property type="match status" value="1"/>
</dbReference>